<dbReference type="AlphaFoldDB" id="A0A540KPE4"/>
<keyword evidence="1" id="KW-0808">Transferase</keyword>
<dbReference type="EMBL" id="VIEB01001053">
    <property type="protein sequence ID" value="TQD76081.1"/>
    <property type="molecule type" value="Genomic_DNA"/>
</dbReference>
<comment type="caution">
    <text evidence="3">The sequence shown here is derived from an EMBL/GenBank/DDBJ whole genome shotgun (WGS) entry which is preliminary data.</text>
</comment>
<dbReference type="GO" id="GO:0008080">
    <property type="term" value="F:N-acetyltransferase activity"/>
    <property type="evidence" value="ECO:0007669"/>
    <property type="project" value="UniProtKB-ARBA"/>
</dbReference>
<accession>A0A540KPE4</accession>
<keyword evidence="4" id="KW-1185">Reference proteome</keyword>
<evidence type="ECO:0000313" key="4">
    <source>
        <dbReference type="Proteomes" id="UP000315295"/>
    </source>
</evidence>
<name>A0A540KPE4_MALBA</name>
<evidence type="ECO:0000256" key="1">
    <source>
        <dbReference type="ARBA" id="ARBA00022679"/>
    </source>
</evidence>
<reference evidence="3 4" key="1">
    <citation type="journal article" date="2019" name="G3 (Bethesda)">
        <title>Sequencing of a Wild Apple (Malus baccata) Genome Unravels the Differences Between Cultivated and Wild Apple Species Regarding Disease Resistance and Cold Tolerance.</title>
        <authorList>
            <person name="Chen X."/>
        </authorList>
    </citation>
    <scope>NUCLEOTIDE SEQUENCE [LARGE SCALE GENOMIC DNA]</scope>
    <source>
        <strain evidence="4">cv. Shandingzi</strain>
        <tissue evidence="3">Leaves</tissue>
    </source>
</reference>
<evidence type="ECO:0000313" key="3">
    <source>
        <dbReference type="EMBL" id="TQD76081.1"/>
    </source>
</evidence>
<dbReference type="Proteomes" id="UP000315295">
    <property type="component" value="Unassembled WGS sequence"/>
</dbReference>
<proteinExistence type="predicted"/>
<keyword evidence="2" id="KW-0012">Acyltransferase</keyword>
<dbReference type="PANTHER" id="PTHR10545">
    <property type="entry name" value="DIAMINE N-ACETYLTRANSFERASE"/>
    <property type="match status" value="1"/>
</dbReference>
<gene>
    <name evidence="3" type="ORF">C1H46_038393</name>
</gene>
<evidence type="ECO:0000256" key="2">
    <source>
        <dbReference type="ARBA" id="ARBA00023315"/>
    </source>
</evidence>
<organism evidence="3 4">
    <name type="scientific">Malus baccata</name>
    <name type="common">Siberian crab apple</name>
    <name type="synonym">Pyrus baccata</name>
    <dbReference type="NCBI Taxonomy" id="106549"/>
    <lineage>
        <taxon>Eukaryota</taxon>
        <taxon>Viridiplantae</taxon>
        <taxon>Streptophyta</taxon>
        <taxon>Embryophyta</taxon>
        <taxon>Tracheophyta</taxon>
        <taxon>Spermatophyta</taxon>
        <taxon>Magnoliopsida</taxon>
        <taxon>eudicotyledons</taxon>
        <taxon>Gunneridae</taxon>
        <taxon>Pentapetalae</taxon>
        <taxon>rosids</taxon>
        <taxon>fabids</taxon>
        <taxon>Rosales</taxon>
        <taxon>Rosaceae</taxon>
        <taxon>Amygdaloideae</taxon>
        <taxon>Maleae</taxon>
        <taxon>Malus</taxon>
    </lineage>
</organism>
<sequence length="142" mass="16092">MLDPNGHSFFYRIPLALPTDVPHIHKLIHQLAVFEHLTDLFVATESSLSSILFTSHPFQSFTIFVLEVSQTPFVEHLHLECNNSAYPPTIKTLNLDLPIDDPERNLFRSNGGDTVVAGFVLFFPNYSTLLGKRGFYTLRTCL</sequence>
<dbReference type="PANTHER" id="PTHR10545:SF29">
    <property type="entry name" value="GH14572P-RELATED"/>
    <property type="match status" value="1"/>
</dbReference>
<dbReference type="InterPro" id="IPR051016">
    <property type="entry name" value="Diverse_Substrate_AcTransf"/>
</dbReference>
<protein>
    <submittedName>
        <fullName evidence="3">Uncharacterized protein</fullName>
    </submittedName>
</protein>
<dbReference type="Gene3D" id="3.40.630.30">
    <property type="match status" value="1"/>
</dbReference>
<dbReference type="STRING" id="106549.A0A540KPE4"/>